<dbReference type="RefSeq" id="WP_245182375.1">
    <property type="nucleotide sequence ID" value="NZ_JAAOZT010000008.1"/>
</dbReference>
<evidence type="ECO:0000313" key="2">
    <source>
        <dbReference type="EMBL" id="MBB5202372.1"/>
    </source>
</evidence>
<organism evidence="2 3">
    <name type="scientific">Glaciimonas immobilis</name>
    <dbReference type="NCBI Taxonomy" id="728004"/>
    <lineage>
        <taxon>Bacteria</taxon>
        <taxon>Pseudomonadati</taxon>
        <taxon>Pseudomonadota</taxon>
        <taxon>Betaproteobacteria</taxon>
        <taxon>Burkholderiales</taxon>
        <taxon>Oxalobacteraceae</taxon>
        <taxon>Glaciimonas</taxon>
    </lineage>
</organism>
<feature type="signal peptide" evidence="1">
    <location>
        <begin position="1"/>
        <end position="18"/>
    </location>
</feature>
<proteinExistence type="predicted"/>
<dbReference type="InterPro" id="IPR021457">
    <property type="entry name" value="DUF3108"/>
</dbReference>
<dbReference type="EMBL" id="JACHHQ010000014">
    <property type="protein sequence ID" value="MBB5202372.1"/>
    <property type="molecule type" value="Genomic_DNA"/>
</dbReference>
<evidence type="ECO:0008006" key="4">
    <source>
        <dbReference type="Google" id="ProtNLM"/>
    </source>
</evidence>
<protein>
    <recommendedName>
        <fullName evidence="4">DUF3108 domain-containing protein</fullName>
    </recommendedName>
</protein>
<gene>
    <name evidence="2" type="ORF">HNR39_004236</name>
</gene>
<feature type="chain" id="PRO_5032378393" description="DUF3108 domain-containing protein" evidence="1">
    <location>
        <begin position="19"/>
        <end position="249"/>
    </location>
</feature>
<dbReference type="Pfam" id="PF11306">
    <property type="entry name" value="DUF3108"/>
    <property type="match status" value="1"/>
</dbReference>
<keyword evidence="1" id="KW-0732">Signal</keyword>
<dbReference type="Proteomes" id="UP000571084">
    <property type="component" value="Unassembled WGS sequence"/>
</dbReference>
<accession>A0A840RYR5</accession>
<name>A0A840RYR5_9BURK</name>
<reference evidence="2 3" key="1">
    <citation type="submission" date="2020-08" db="EMBL/GenBank/DDBJ databases">
        <title>Genomic Encyclopedia of Type Strains, Phase IV (KMG-IV): sequencing the most valuable type-strain genomes for metagenomic binning, comparative biology and taxonomic classification.</title>
        <authorList>
            <person name="Goeker M."/>
        </authorList>
    </citation>
    <scope>NUCLEOTIDE SEQUENCE [LARGE SCALE GENOMIC DNA]</scope>
    <source>
        <strain evidence="2 3">DSM 23240</strain>
    </source>
</reference>
<evidence type="ECO:0000256" key="1">
    <source>
        <dbReference type="SAM" id="SignalP"/>
    </source>
</evidence>
<comment type="caution">
    <text evidence="2">The sequence shown here is derived from an EMBL/GenBank/DDBJ whole genome shotgun (WGS) entry which is preliminary data.</text>
</comment>
<evidence type="ECO:0000313" key="3">
    <source>
        <dbReference type="Proteomes" id="UP000571084"/>
    </source>
</evidence>
<keyword evidence="3" id="KW-1185">Reference proteome</keyword>
<sequence length="249" mass="27558">MHLSIAALLSSASINAFSTDTSLPAHPAIKRAFNLPPSADLTYTIRARQSGLSISGDAAVKWQADDKVFSVEATTRAMILGKILEAKSEGKIDAYGLAPLQFTDKRFHKNSTTTTFNRDAANGTVTFSQSDASYPIKGGEQDRTSIVWQLIGVARATPKTFKPGSSWVFFVAGQRDAELWTFKIVSREKISTGMGEVDAIHVYREPPPDATDQRLDIWLAPSLEWYPVRIRFTDSNNDFVEQTLDRINK</sequence>
<dbReference type="AlphaFoldDB" id="A0A840RYR5"/>